<reference evidence="2" key="1">
    <citation type="submission" date="2023-06" db="EMBL/GenBank/DDBJ databases">
        <title>SYSU T00b26.</title>
        <authorList>
            <person name="Gao L."/>
            <person name="Fang B.-Z."/>
            <person name="Li W.-J."/>
        </authorList>
    </citation>
    <scope>NUCLEOTIDE SEQUENCE</scope>
    <source>
        <strain evidence="2">SYSU T00b26</strain>
    </source>
</reference>
<keyword evidence="2" id="KW-0378">Hydrolase</keyword>
<sequence>MNTLANLRDVSHLPGLRSGVLWRSDAPHMGDVAPEGHEPWPPSVVVDLRDDAERSHGHPLSESTAVVAVPVFADASVQAQAAGGTLIGLYSRMLEGEAAARLVEAVTVVSGAEGPALVHCSAGKDRTGLTVALALALIGVERRHIVEDYVLTTEAMPGVLARMARQFGVGDGAANVAMIPDEVLQAPAYAIESVLDVWEAHPGGVEAWFVDAGGDAAVITRLRERLLDD</sequence>
<dbReference type="EC" id="3.1.3.48" evidence="2"/>
<dbReference type="InterPro" id="IPR000387">
    <property type="entry name" value="Tyr_Pase_dom"/>
</dbReference>
<evidence type="ECO:0000313" key="3">
    <source>
        <dbReference type="Proteomes" id="UP001172738"/>
    </source>
</evidence>
<keyword evidence="3" id="KW-1185">Reference proteome</keyword>
<dbReference type="GO" id="GO:0004725">
    <property type="term" value="F:protein tyrosine phosphatase activity"/>
    <property type="evidence" value="ECO:0007669"/>
    <property type="project" value="UniProtKB-EC"/>
</dbReference>
<protein>
    <submittedName>
        <fullName evidence="2">Tyrosine-protein phosphatase</fullName>
        <ecNumber evidence="2">3.1.3.48</ecNumber>
    </submittedName>
</protein>
<dbReference type="PROSITE" id="PS00383">
    <property type="entry name" value="TYR_PHOSPHATASE_1"/>
    <property type="match status" value="1"/>
</dbReference>
<dbReference type="Pfam" id="PF13350">
    <property type="entry name" value="Y_phosphatase3"/>
    <property type="match status" value="1"/>
</dbReference>
<proteinExistence type="predicted"/>
<evidence type="ECO:0000313" key="2">
    <source>
        <dbReference type="EMBL" id="MDN4471803.1"/>
    </source>
</evidence>
<dbReference type="InterPro" id="IPR029021">
    <property type="entry name" value="Prot-tyrosine_phosphatase-like"/>
</dbReference>
<name>A0ABT8FY27_9MICO</name>
<gene>
    <name evidence="2" type="ORF">QQX04_02205</name>
</gene>
<accession>A0ABT8FY27</accession>
<dbReference type="InterPro" id="IPR016130">
    <property type="entry name" value="Tyr_Pase_AS"/>
</dbReference>
<organism evidence="2 3">
    <name type="scientific">Demequina zhanjiangensis</name>
    <dbReference type="NCBI Taxonomy" id="3051659"/>
    <lineage>
        <taxon>Bacteria</taxon>
        <taxon>Bacillati</taxon>
        <taxon>Actinomycetota</taxon>
        <taxon>Actinomycetes</taxon>
        <taxon>Micrococcales</taxon>
        <taxon>Demequinaceae</taxon>
        <taxon>Demequina</taxon>
    </lineage>
</organism>
<dbReference type="Gene3D" id="3.90.190.10">
    <property type="entry name" value="Protein tyrosine phosphatase superfamily"/>
    <property type="match status" value="1"/>
</dbReference>
<comment type="caution">
    <text evidence="2">The sequence shown here is derived from an EMBL/GenBank/DDBJ whole genome shotgun (WGS) entry which is preliminary data.</text>
</comment>
<dbReference type="RefSeq" id="WP_301125804.1">
    <property type="nucleotide sequence ID" value="NZ_JAUHPV010000001.1"/>
</dbReference>
<dbReference type="PROSITE" id="PS50056">
    <property type="entry name" value="TYR_PHOSPHATASE_2"/>
    <property type="match status" value="1"/>
</dbReference>
<evidence type="ECO:0000259" key="1">
    <source>
        <dbReference type="PROSITE" id="PS50056"/>
    </source>
</evidence>
<feature type="domain" description="Tyrosine specific protein phosphatases" evidence="1">
    <location>
        <begin position="100"/>
        <end position="147"/>
    </location>
</feature>
<dbReference type="SUPFAM" id="SSF52799">
    <property type="entry name" value="(Phosphotyrosine protein) phosphatases II"/>
    <property type="match status" value="1"/>
</dbReference>
<dbReference type="Proteomes" id="UP001172738">
    <property type="component" value="Unassembled WGS sequence"/>
</dbReference>
<dbReference type="InterPro" id="IPR026893">
    <property type="entry name" value="Tyr/Ser_Pase_IphP-type"/>
</dbReference>
<dbReference type="EMBL" id="JAUHPV010000001">
    <property type="protein sequence ID" value="MDN4471803.1"/>
    <property type="molecule type" value="Genomic_DNA"/>
</dbReference>